<dbReference type="AlphaFoldDB" id="Q2KEP8"/>
<proteinExistence type="predicted"/>
<feature type="region of interest" description="Disordered" evidence="1">
    <location>
        <begin position="155"/>
        <end position="191"/>
    </location>
</feature>
<sequence length="191" mass="20843">MTACLASFPRVFRKPPGSMSSSPTYCRIRQPNQDLLGNLGRCVLLVSSLLLPATCLTVTPANAAGCIGCAPSAPKEYDCAVEIRHKELEEPFLEIHAKFNDVIPIGVGLETRRIWLWQCSVLCDDVPAYWILKTWALRELPSITPEYHKECIDKAHEAKGSKSKGSKSKGSKSKGSKSKGSKSKGSKSKGH</sequence>
<accession>Q2KEP8</accession>
<gene>
    <name evidence="2" type="ORF">MGCH7_ch7g988</name>
</gene>
<feature type="compositionally biased region" description="Basic residues" evidence="1">
    <location>
        <begin position="161"/>
        <end position="191"/>
    </location>
</feature>
<evidence type="ECO:0000313" key="2">
    <source>
        <dbReference type="EMBL" id="EAQ71581.1"/>
    </source>
</evidence>
<evidence type="ECO:0000256" key="1">
    <source>
        <dbReference type="SAM" id="MobiDB-lite"/>
    </source>
</evidence>
<name>Q2KEP8_PYRO7</name>
<organism evidence="2">
    <name type="scientific">Pyricularia oryzae (strain 70-15 / ATCC MYA-4617 / FGSC 8958)</name>
    <name type="common">Rice blast fungus</name>
    <name type="synonym">Magnaporthe oryzae</name>
    <dbReference type="NCBI Taxonomy" id="242507"/>
    <lineage>
        <taxon>Eukaryota</taxon>
        <taxon>Fungi</taxon>
        <taxon>Dikarya</taxon>
        <taxon>Ascomycota</taxon>
        <taxon>Pezizomycotina</taxon>
        <taxon>Sordariomycetes</taxon>
        <taxon>Sordariomycetidae</taxon>
        <taxon>Magnaporthales</taxon>
        <taxon>Pyriculariaceae</taxon>
        <taxon>Pyricularia</taxon>
    </lineage>
</organism>
<protein>
    <submittedName>
        <fullName evidence="2">Uncharacterized protein</fullName>
    </submittedName>
</protein>
<dbReference type="EMBL" id="CM000230">
    <property type="protein sequence ID" value="EAQ71581.1"/>
    <property type="molecule type" value="Genomic_DNA"/>
</dbReference>
<reference evidence="2" key="1">
    <citation type="submission" date="2005-01" db="EMBL/GenBank/DDBJ databases">
        <title>The sequence of Magnaporthe grisea chromosome 7.</title>
        <authorList>
            <person name="Thon M.R."/>
            <person name="Pan H."/>
            <person name="Diener A."/>
            <person name="Papalas J."/>
            <person name="Taro A."/>
            <person name="Mitchell T."/>
            <person name="Dean R.A."/>
        </authorList>
    </citation>
    <scope>NUCLEOTIDE SEQUENCE</scope>
    <source>
        <strain evidence="2">70-15</strain>
    </source>
</reference>